<feature type="signal peptide" evidence="2">
    <location>
        <begin position="1"/>
        <end position="23"/>
    </location>
</feature>
<accession>A0A921PZ50</accession>
<dbReference type="Proteomes" id="UP000807115">
    <property type="component" value="Chromosome 10"/>
</dbReference>
<evidence type="ECO:0000313" key="4">
    <source>
        <dbReference type="Proteomes" id="UP000807115"/>
    </source>
</evidence>
<proteinExistence type="predicted"/>
<name>A0A921PZ50_SORBI</name>
<sequence length="61" mass="6623">MLVFYPSATAIYMLMTMFQATACDEQVQAAAGALSRSKPDSSNPEMDTDKLAVDAWSSPYP</sequence>
<evidence type="ECO:0000256" key="1">
    <source>
        <dbReference type="SAM" id="MobiDB-lite"/>
    </source>
</evidence>
<comment type="caution">
    <text evidence="3">The sequence shown here is derived from an EMBL/GenBank/DDBJ whole genome shotgun (WGS) entry which is preliminary data.</text>
</comment>
<reference evidence="3" key="1">
    <citation type="journal article" date="2019" name="BMC Genomics">
        <title>A new reference genome for Sorghum bicolor reveals high levels of sequence similarity between sweet and grain genotypes: implications for the genetics of sugar metabolism.</title>
        <authorList>
            <person name="Cooper E.A."/>
            <person name="Brenton Z.W."/>
            <person name="Flinn B.S."/>
            <person name="Jenkins J."/>
            <person name="Shu S."/>
            <person name="Flowers D."/>
            <person name="Luo F."/>
            <person name="Wang Y."/>
            <person name="Xia P."/>
            <person name="Barry K."/>
            <person name="Daum C."/>
            <person name="Lipzen A."/>
            <person name="Yoshinaga Y."/>
            <person name="Schmutz J."/>
            <person name="Saski C."/>
            <person name="Vermerris W."/>
            <person name="Kresovich S."/>
        </authorList>
    </citation>
    <scope>NUCLEOTIDE SEQUENCE</scope>
</reference>
<evidence type="ECO:0000313" key="3">
    <source>
        <dbReference type="EMBL" id="KAG0512446.1"/>
    </source>
</evidence>
<evidence type="ECO:0000256" key="2">
    <source>
        <dbReference type="SAM" id="SignalP"/>
    </source>
</evidence>
<dbReference type="EMBL" id="CM027689">
    <property type="protein sequence ID" value="KAG0512446.1"/>
    <property type="molecule type" value="Genomic_DNA"/>
</dbReference>
<gene>
    <name evidence="3" type="ORF">BDA96_10G014000</name>
</gene>
<dbReference type="AlphaFoldDB" id="A0A921PZ50"/>
<reference evidence="3" key="2">
    <citation type="submission" date="2020-10" db="EMBL/GenBank/DDBJ databases">
        <authorList>
            <person name="Cooper E.A."/>
            <person name="Brenton Z.W."/>
            <person name="Flinn B.S."/>
            <person name="Jenkins J."/>
            <person name="Shu S."/>
            <person name="Flowers D."/>
            <person name="Luo F."/>
            <person name="Wang Y."/>
            <person name="Xia P."/>
            <person name="Barry K."/>
            <person name="Daum C."/>
            <person name="Lipzen A."/>
            <person name="Yoshinaga Y."/>
            <person name="Schmutz J."/>
            <person name="Saski C."/>
            <person name="Vermerris W."/>
            <person name="Kresovich S."/>
        </authorList>
    </citation>
    <scope>NUCLEOTIDE SEQUENCE</scope>
</reference>
<feature type="region of interest" description="Disordered" evidence="1">
    <location>
        <begin position="31"/>
        <end position="61"/>
    </location>
</feature>
<keyword evidence="2" id="KW-0732">Signal</keyword>
<organism evidence="3 4">
    <name type="scientific">Sorghum bicolor</name>
    <name type="common">Sorghum</name>
    <name type="synonym">Sorghum vulgare</name>
    <dbReference type="NCBI Taxonomy" id="4558"/>
    <lineage>
        <taxon>Eukaryota</taxon>
        <taxon>Viridiplantae</taxon>
        <taxon>Streptophyta</taxon>
        <taxon>Embryophyta</taxon>
        <taxon>Tracheophyta</taxon>
        <taxon>Spermatophyta</taxon>
        <taxon>Magnoliopsida</taxon>
        <taxon>Liliopsida</taxon>
        <taxon>Poales</taxon>
        <taxon>Poaceae</taxon>
        <taxon>PACMAD clade</taxon>
        <taxon>Panicoideae</taxon>
        <taxon>Andropogonodae</taxon>
        <taxon>Andropogoneae</taxon>
        <taxon>Sorghinae</taxon>
        <taxon>Sorghum</taxon>
    </lineage>
</organism>
<protein>
    <submittedName>
        <fullName evidence="3">Uncharacterized protein</fullName>
    </submittedName>
</protein>
<feature type="chain" id="PRO_5036789884" evidence="2">
    <location>
        <begin position="24"/>
        <end position="61"/>
    </location>
</feature>